<evidence type="ECO:0000313" key="3">
    <source>
        <dbReference type="EMBL" id="CAI4218838.1"/>
    </source>
</evidence>
<feature type="compositionally biased region" description="Basic and acidic residues" evidence="1">
    <location>
        <begin position="298"/>
        <end position="313"/>
    </location>
</feature>
<feature type="compositionally biased region" description="Low complexity" evidence="1">
    <location>
        <begin position="249"/>
        <end position="261"/>
    </location>
</feature>
<feature type="compositionally biased region" description="Polar residues" evidence="1">
    <location>
        <begin position="31"/>
        <end position="42"/>
    </location>
</feature>
<organism evidence="3 4">
    <name type="scientific">Parascedosporium putredinis</name>
    <dbReference type="NCBI Taxonomy" id="1442378"/>
    <lineage>
        <taxon>Eukaryota</taxon>
        <taxon>Fungi</taxon>
        <taxon>Dikarya</taxon>
        <taxon>Ascomycota</taxon>
        <taxon>Pezizomycotina</taxon>
        <taxon>Sordariomycetes</taxon>
        <taxon>Hypocreomycetidae</taxon>
        <taxon>Microascales</taxon>
        <taxon>Microascaceae</taxon>
        <taxon>Parascedosporium</taxon>
    </lineage>
</organism>
<evidence type="ECO:0000313" key="4">
    <source>
        <dbReference type="Proteomes" id="UP000838763"/>
    </source>
</evidence>
<dbReference type="AlphaFoldDB" id="A0A9P1HA51"/>
<proteinExistence type="predicted"/>
<keyword evidence="2" id="KW-0732">Signal</keyword>
<evidence type="ECO:0000256" key="2">
    <source>
        <dbReference type="SAM" id="SignalP"/>
    </source>
</evidence>
<gene>
    <name evidence="3" type="ORF">PPNO1_LOCUS8412</name>
</gene>
<feature type="region of interest" description="Disordered" evidence="1">
    <location>
        <begin position="27"/>
        <end position="57"/>
    </location>
</feature>
<protein>
    <submittedName>
        <fullName evidence="3">Uncharacterized protein</fullName>
    </submittedName>
</protein>
<reference evidence="3" key="1">
    <citation type="submission" date="2022-11" db="EMBL/GenBank/DDBJ databases">
        <authorList>
            <person name="Scott C."/>
            <person name="Bruce N."/>
        </authorList>
    </citation>
    <scope>NUCLEOTIDE SEQUENCE</scope>
</reference>
<name>A0A9P1HA51_9PEZI</name>
<feature type="region of interest" description="Disordered" evidence="1">
    <location>
        <begin position="204"/>
        <end position="313"/>
    </location>
</feature>
<feature type="signal peptide" evidence="2">
    <location>
        <begin position="1"/>
        <end position="27"/>
    </location>
</feature>
<sequence>MAAPSSVRGLAITALVLLLSASTRASALAPRQTNHTASTPPTSDGSGSGDGSDDENLRPWVTVNAQGVAATVTPTVQDGKYTSTFAGDAKTPTASPDGSGAFLVCDEQTGSGARISRFALLRMVRRSSLARVTWDANALPDAGTEIRVMGTYLQSDGDATGVFNQSWLSEDTYPAARGYHIWVPDAQSAPDLENSQVQLSLVYPTETGPDGETDFGPKVFLAIGDDDEDDGSLAGAAPRRRKRRRIRRPTGSTSPRASSRASRSKAQESTDIPLEVSPGFPRHESDFPSGPPAPGRNVFREELARQEGLRRWG</sequence>
<dbReference type="OrthoDB" id="4084551at2759"/>
<feature type="compositionally biased region" description="Basic residues" evidence="1">
    <location>
        <begin position="238"/>
        <end position="248"/>
    </location>
</feature>
<evidence type="ECO:0000256" key="1">
    <source>
        <dbReference type="SAM" id="MobiDB-lite"/>
    </source>
</evidence>
<feature type="chain" id="PRO_5040437636" evidence="2">
    <location>
        <begin position="28"/>
        <end position="313"/>
    </location>
</feature>
<dbReference type="EMBL" id="CALLCH030000018">
    <property type="protein sequence ID" value="CAI4218838.1"/>
    <property type="molecule type" value="Genomic_DNA"/>
</dbReference>
<keyword evidence="4" id="KW-1185">Reference proteome</keyword>
<accession>A0A9P1HA51</accession>
<comment type="caution">
    <text evidence="3">The sequence shown here is derived from an EMBL/GenBank/DDBJ whole genome shotgun (WGS) entry which is preliminary data.</text>
</comment>
<dbReference type="Proteomes" id="UP000838763">
    <property type="component" value="Unassembled WGS sequence"/>
</dbReference>